<evidence type="ECO:0000256" key="6">
    <source>
        <dbReference type="ARBA" id="ARBA00022989"/>
    </source>
</evidence>
<feature type="region of interest" description="Disordered" evidence="8">
    <location>
        <begin position="1"/>
        <end position="62"/>
    </location>
</feature>
<name>A0ABU1G3V7_9GAMM</name>
<evidence type="ECO:0000256" key="4">
    <source>
        <dbReference type="ARBA" id="ARBA00022519"/>
    </source>
</evidence>
<dbReference type="InterPro" id="IPR006507">
    <property type="entry name" value="UPF0283"/>
</dbReference>
<comment type="caution">
    <text evidence="10">The sequence shown here is derived from an EMBL/GenBank/DDBJ whole genome shotgun (WGS) entry which is preliminary data.</text>
</comment>
<protein>
    <submittedName>
        <fullName evidence="10">TIGR01620 family protein</fullName>
    </submittedName>
</protein>
<feature type="transmembrane region" description="Helical" evidence="9">
    <location>
        <begin position="68"/>
        <end position="92"/>
    </location>
</feature>
<keyword evidence="6 9" id="KW-1133">Transmembrane helix</keyword>
<evidence type="ECO:0000256" key="9">
    <source>
        <dbReference type="SAM" id="Phobius"/>
    </source>
</evidence>
<dbReference type="EMBL" id="JARWAK010000010">
    <property type="protein sequence ID" value="MDR5867585.1"/>
    <property type="molecule type" value="Genomic_DNA"/>
</dbReference>
<gene>
    <name evidence="10" type="ORF">QC818_12365</name>
</gene>
<evidence type="ECO:0000256" key="8">
    <source>
        <dbReference type="SAM" id="MobiDB-lite"/>
    </source>
</evidence>
<feature type="transmembrane region" description="Helical" evidence="9">
    <location>
        <begin position="98"/>
        <end position="119"/>
    </location>
</feature>
<dbReference type="PANTHER" id="PTHR39342">
    <property type="entry name" value="UPF0283 MEMBRANE PROTEIN YCJF"/>
    <property type="match status" value="1"/>
</dbReference>
<keyword evidence="7 9" id="KW-0472">Membrane</keyword>
<evidence type="ECO:0000313" key="11">
    <source>
        <dbReference type="Proteomes" id="UP001264519"/>
    </source>
</evidence>
<dbReference type="Proteomes" id="UP001264519">
    <property type="component" value="Unassembled WGS sequence"/>
</dbReference>
<accession>A0ABU1G3V7</accession>
<dbReference type="RefSeq" id="WP_309653174.1">
    <property type="nucleotide sequence ID" value="NZ_JARWAK010000010.1"/>
</dbReference>
<evidence type="ECO:0000256" key="2">
    <source>
        <dbReference type="ARBA" id="ARBA00008255"/>
    </source>
</evidence>
<dbReference type="InterPro" id="IPR021147">
    <property type="entry name" value="DUF697"/>
</dbReference>
<comment type="subcellular location">
    <subcellularLocation>
        <location evidence="1">Cell inner membrane</location>
        <topology evidence="1">Multi-pass membrane protein</topology>
    </subcellularLocation>
</comment>
<organism evidence="10 11">
    <name type="scientific">Halomonas koreensis</name>
    <dbReference type="NCBI Taxonomy" id="245385"/>
    <lineage>
        <taxon>Bacteria</taxon>
        <taxon>Pseudomonadati</taxon>
        <taxon>Pseudomonadota</taxon>
        <taxon>Gammaproteobacteria</taxon>
        <taxon>Oceanospirillales</taxon>
        <taxon>Halomonadaceae</taxon>
        <taxon>Halomonas</taxon>
    </lineage>
</organism>
<dbReference type="PANTHER" id="PTHR39342:SF1">
    <property type="entry name" value="UPF0283 MEMBRANE PROTEIN YCJF"/>
    <property type="match status" value="1"/>
</dbReference>
<evidence type="ECO:0000256" key="7">
    <source>
        <dbReference type="ARBA" id="ARBA00023136"/>
    </source>
</evidence>
<feature type="transmembrane region" description="Helical" evidence="9">
    <location>
        <begin position="212"/>
        <end position="231"/>
    </location>
</feature>
<keyword evidence="3" id="KW-1003">Cell membrane</keyword>
<comment type="similarity">
    <text evidence="2">Belongs to the UPF0283 family.</text>
</comment>
<dbReference type="NCBIfam" id="TIGR01620">
    <property type="entry name" value="hyp_HI0043"/>
    <property type="match status" value="1"/>
</dbReference>
<evidence type="ECO:0000256" key="3">
    <source>
        <dbReference type="ARBA" id="ARBA00022475"/>
    </source>
</evidence>
<feature type="compositionally biased region" description="Basic and acidic residues" evidence="8">
    <location>
        <begin position="1"/>
        <end position="11"/>
    </location>
</feature>
<keyword evidence="11" id="KW-1185">Reference proteome</keyword>
<sequence>MNDARDTDPRPGRRFSPRAPEAPAAGGDPTPGMAFTPEAPSRPLEAPAEPTGEAAPSEGLAPPRRRRWGLLGVLAGGLGLGAAELVTALPAALADADWLGLGWLLLGLAGLGLGVGALLRELWRLRRLGAHERLRRALAALPEADPAQAMRTATSLRRRLGLDDDHPHWRAFLEARQPHHDGRELQALLDHHLLGPRDREARRLISRMSGETAVMVALSPLTLLDMALVAWRHLALVDRLSRLYGLELGYAARIRLLRRVLRDMAFAGASELAGEAGMEWLSLDLAGRLSTRAGQGLGVGLLSARLGLRAQRLARPLAFDEARRPGLADLRRELWGRLKRLENRRDGEAS</sequence>
<evidence type="ECO:0000256" key="1">
    <source>
        <dbReference type="ARBA" id="ARBA00004429"/>
    </source>
</evidence>
<evidence type="ECO:0000313" key="10">
    <source>
        <dbReference type="EMBL" id="MDR5867585.1"/>
    </source>
</evidence>
<dbReference type="Pfam" id="PF05128">
    <property type="entry name" value="DUF697"/>
    <property type="match status" value="1"/>
</dbReference>
<proteinExistence type="inferred from homology"/>
<keyword evidence="5 9" id="KW-0812">Transmembrane</keyword>
<evidence type="ECO:0000256" key="5">
    <source>
        <dbReference type="ARBA" id="ARBA00022692"/>
    </source>
</evidence>
<feature type="compositionally biased region" description="Low complexity" evidence="8">
    <location>
        <begin position="43"/>
        <end position="62"/>
    </location>
</feature>
<keyword evidence="4" id="KW-0997">Cell inner membrane</keyword>
<reference evidence="10 11" key="1">
    <citation type="submission" date="2023-04" db="EMBL/GenBank/DDBJ databases">
        <title>A long-awaited taxogenomic arrangement of the family Halomonadaceae.</title>
        <authorList>
            <person name="De La Haba R."/>
            <person name="Chuvochina M."/>
            <person name="Wittouck S."/>
            <person name="Arahal D.R."/>
            <person name="Sanchez-Porro C."/>
            <person name="Hugenholtz P."/>
            <person name="Ventosa A."/>
        </authorList>
    </citation>
    <scope>NUCLEOTIDE SEQUENCE [LARGE SCALE GENOMIC DNA]</scope>
    <source>
        <strain evidence="10 11">DSM 23530</strain>
    </source>
</reference>